<keyword evidence="3" id="KW-1185">Reference proteome</keyword>
<comment type="caution">
    <text evidence="2">The sequence shown here is derived from an EMBL/GenBank/DDBJ whole genome shotgun (WGS) entry which is preliminary data.</text>
</comment>
<dbReference type="Proteomes" id="UP001184150">
    <property type="component" value="Unassembled WGS sequence"/>
</dbReference>
<dbReference type="Gene3D" id="1.10.8.60">
    <property type="match status" value="1"/>
</dbReference>
<sequence>MTAMTSQIALPLSPANGAENIVVGPSLQPVIDGLMAGHDWPYRSCILSGPARSGKSLLARWFVASDLGDALDGADRLPEDEVFHAWNRAQASGRPLLLINDAGPGQWRVTLPDLGSRLGGSMALTIPPPDEELLIQLLEEHAARRGLALGDAALAFLLPRIERSHAAAETLVETIDRLSLERKAPVTISLVRDALAQVQGAN</sequence>
<evidence type="ECO:0000313" key="2">
    <source>
        <dbReference type="EMBL" id="MDR6510420.1"/>
    </source>
</evidence>
<dbReference type="InterPro" id="IPR055199">
    <property type="entry name" value="Hda_lid"/>
</dbReference>
<dbReference type="InterPro" id="IPR027417">
    <property type="entry name" value="P-loop_NTPase"/>
</dbReference>
<organism evidence="2 3">
    <name type="scientific">Novosphingobium capsulatum</name>
    <dbReference type="NCBI Taxonomy" id="13688"/>
    <lineage>
        <taxon>Bacteria</taxon>
        <taxon>Pseudomonadati</taxon>
        <taxon>Pseudomonadota</taxon>
        <taxon>Alphaproteobacteria</taxon>
        <taxon>Sphingomonadales</taxon>
        <taxon>Sphingomonadaceae</taxon>
        <taxon>Novosphingobium</taxon>
    </lineage>
</organism>
<dbReference type="Pfam" id="PF22688">
    <property type="entry name" value="Hda_lid"/>
    <property type="match status" value="1"/>
</dbReference>
<protein>
    <submittedName>
        <fullName evidence="2">Chromosomal replication initiation ATPase DnaA</fullName>
    </submittedName>
</protein>
<dbReference type="RefSeq" id="WP_374709386.1">
    <property type="nucleotide sequence ID" value="NZ_JAVDRD010000002.1"/>
</dbReference>
<reference evidence="2 3" key="1">
    <citation type="submission" date="2023-07" db="EMBL/GenBank/DDBJ databases">
        <title>Sorghum-associated microbial communities from plants grown in Nebraska, USA.</title>
        <authorList>
            <person name="Schachtman D."/>
        </authorList>
    </citation>
    <scope>NUCLEOTIDE SEQUENCE [LARGE SCALE GENOMIC DNA]</scope>
    <source>
        <strain evidence="2 3">DS1027</strain>
    </source>
</reference>
<proteinExistence type="predicted"/>
<dbReference type="EMBL" id="JAVDRD010000002">
    <property type="protein sequence ID" value="MDR6510420.1"/>
    <property type="molecule type" value="Genomic_DNA"/>
</dbReference>
<feature type="domain" description="Hda lid" evidence="1">
    <location>
        <begin position="135"/>
        <end position="195"/>
    </location>
</feature>
<gene>
    <name evidence="2" type="ORF">J2792_001280</name>
</gene>
<evidence type="ECO:0000313" key="3">
    <source>
        <dbReference type="Proteomes" id="UP001184150"/>
    </source>
</evidence>
<name>A0ABU1MJB5_9SPHN</name>
<evidence type="ECO:0000259" key="1">
    <source>
        <dbReference type="Pfam" id="PF22688"/>
    </source>
</evidence>
<accession>A0ABU1MJB5</accession>
<dbReference type="SUPFAM" id="SSF52540">
    <property type="entry name" value="P-loop containing nucleoside triphosphate hydrolases"/>
    <property type="match status" value="1"/>
</dbReference>